<dbReference type="InterPro" id="IPR009081">
    <property type="entry name" value="PP-bd_ACP"/>
</dbReference>
<keyword evidence="5" id="KW-1185">Reference proteome</keyword>
<dbReference type="PROSITE" id="PS00012">
    <property type="entry name" value="PHOSPHOPANTETHEINE"/>
    <property type="match status" value="1"/>
</dbReference>
<reference evidence="4 5" key="1">
    <citation type="journal article" date="2024" name="Chem. Sci.">
        <title>Discovery of megapolipeptins by genome mining of a Burkholderiales bacteria collection.</title>
        <authorList>
            <person name="Paulo B.S."/>
            <person name="Recchia M.J.J."/>
            <person name="Lee S."/>
            <person name="Fergusson C.H."/>
            <person name="Romanowski S.B."/>
            <person name="Hernandez A."/>
            <person name="Krull N."/>
            <person name="Liu D.Y."/>
            <person name="Cavanagh H."/>
            <person name="Bos A."/>
            <person name="Gray C.A."/>
            <person name="Murphy B.T."/>
            <person name="Linington R.G."/>
            <person name="Eustaquio A.S."/>
        </authorList>
    </citation>
    <scope>NUCLEOTIDE SEQUENCE [LARGE SCALE GENOMIC DNA]</scope>
    <source>
        <strain evidence="4 5">RL17-374-BIF-D</strain>
    </source>
</reference>
<dbReference type="RefSeq" id="WP_250485334.1">
    <property type="nucleotide sequence ID" value="NZ_JAQQDB010000051.1"/>
</dbReference>
<accession>A0ABW9CW45</accession>
<comment type="caution">
    <text evidence="4">The sequence shown here is derived from an EMBL/GenBank/DDBJ whole genome shotgun (WGS) entry which is preliminary data.</text>
</comment>
<name>A0ABW9CW45_9BURK</name>
<dbReference type="Pfam" id="PF00550">
    <property type="entry name" value="PP-binding"/>
    <property type="match status" value="1"/>
</dbReference>
<evidence type="ECO:0000256" key="2">
    <source>
        <dbReference type="ARBA" id="ARBA00022553"/>
    </source>
</evidence>
<keyword evidence="1" id="KW-0596">Phosphopantetheine</keyword>
<dbReference type="SUPFAM" id="SSF47336">
    <property type="entry name" value="ACP-like"/>
    <property type="match status" value="1"/>
</dbReference>
<proteinExistence type="predicted"/>
<evidence type="ECO:0000313" key="4">
    <source>
        <dbReference type="EMBL" id="MFM0522380.1"/>
    </source>
</evidence>
<feature type="domain" description="Carrier" evidence="3">
    <location>
        <begin position="31"/>
        <end position="79"/>
    </location>
</feature>
<gene>
    <name evidence="4" type="ORF">PQR08_33695</name>
</gene>
<sequence length="87" mass="9648">MNEFNLHALVKFMRDSGEQDESSQAELSEANANLTFGELGFDSLSLLNLIEQIKHKHGLAIAYDEAVSVQTPEALLTLIQQSMPTEK</sequence>
<organism evidence="4 5">
    <name type="scientific">Caballeronia jiangsuensis</name>
    <dbReference type="NCBI Taxonomy" id="1458357"/>
    <lineage>
        <taxon>Bacteria</taxon>
        <taxon>Pseudomonadati</taxon>
        <taxon>Pseudomonadota</taxon>
        <taxon>Betaproteobacteria</taxon>
        <taxon>Burkholderiales</taxon>
        <taxon>Burkholderiaceae</taxon>
        <taxon>Caballeronia</taxon>
    </lineage>
</organism>
<evidence type="ECO:0000256" key="1">
    <source>
        <dbReference type="ARBA" id="ARBA00022450"/>
    </source>
</evidence>
<evidence type="ECO:0000259" key="3">
    <source>
        <dbReference type="Pfam" id="PF00550"/>
    </source>
</evidence>
<dbReference type="EMBL" id="JAQQDB010000051">
    <property type="protein sequence ID" value="MFM0522380.1"/>
    <property type="molecule type" value="Genomic_DNA"/>
</dbReference>
<dbReference type="Proteomes" id="UP001629462">
    <property type="component" value="Unassembled WGS sequence"/>
</dbReference>
<protein>
    <submittedName>
        <fullName evidence="4">Acyl carrier protein</fullName>
    </submittedName>
</protein>
<dbReference type="InterPro" id="IPR006162">
    <property type="entry name" value="Ppantetheine_attach_site"/>
</dbReference>
<dbReference type="Gene3D" id="1.10.1200.10">
    <property type="entry name" value="ACP-like"/>
    <property type="match status" value="1"/>
</dbReference>
<evidence type="ECO:0000313" key="5">
    <source>
        <dbReference type="Proteomes" id="UP001629462"/>
    </source>
</evidence>
<keyword evidence="2" id="KW-0597">Phosphoprotein</keyword>
<dbReference type="InterPro" id="IPR036736">
    <property type="entry name" value="ACP-like_sf"/>
</dbReference>